<feature type="domain" description="PepSY" evidence="1">
    <location>
        <begin position="382"/>
        <end position="441"/>
    </location>
</feature>
<keyword evidence="5" id="KW-1185">Reference proteome</keyword>
<dbReference type="InterPro" id="IPR048402">
    <property type="entry name" value="YpeB_N"/>
</dbReference>
<feature type="domain" description="Sporulation protein YpeB N-terminal" evidence="3">
    <location>
        <begin position="27"/>
        <end position="158"/>
    </location>
</feature>
<dbReference type="OrthoDB" id="2372097at2"/>
<dbReference type="EMBL" id="SLWV01000004">
    <property type="protein sequence ID" value="TCO78742.1"/>
    <property type="molecule type" value="Genomic_DNA"/>
</dbReference>
<sequence length="454" mass="52439">MKKYILPIVLTVALLTTGIWGYNQYKEKNEYYIFLDNQFQRMYYDLTGSVETITTDLSKLMVSSQTKENIVLYSNIWQNAYNAQEKLSQLPIKHADITKTEKFLSQLGDYTFAMAKISISDKPLGDKEIDNLEKLHNYALKLSQDLQDLQKKALKGTIWKGELRKKGSKELNQEAEKENPIQLKFNKFEERMVEYPELIYDGPFSEHVIEGVRPRLKGPEITQKEAEKKVIEFLGGGKIDKVEKTTNGKGRIDTYSFEVIPKNQESGKGNSVYIDITQRNGYVAWILNNREVKKTNISPKQAIKYASKFLEEKGFKNMEPTYTVRYDGVVLVNYVYKQEDVFMYPDLIKVKVALDNGEIVGFDSTHFLTTNYKRDIKKPKQTAKQAREKISLRAQVEKDPQLCIIPTSSFGEIYCYEFEASYKGDQFLIYINANTGEEEKILKLIKSENGTLMI</sequence>
<dbReference type="Pfam" id="PF20769">
    <property type="entry name" value="YPEB_N"/>
    <property type="match status" value="1"/>
</dbReference>
<evidence type="ECO:0000313" key="4">
    <source>
        <dbReference type="EMBL" id="TCO78742.1"/>
    </source>
</evidence>
<dbReference type="InterPro" id="IPR025711">
    <property type="entry name" value="PepSY"/>
</dbReference>
<dbReference type="InterPro" id="IPR014239">
    <property type="entry name" value="YpeB_PepSY1-2"/>
</dbReference>
<dbReference type="AlphaFoldDB" id="A0A4R2KZT2"/>
<name>A0A4R2KZT2_9FIRM</name>
<dbReference type="GO" id="GO:0009847">
    <property type="term" value="P:spore germination"/>
    <property type="evidence" value="ECO:0007669"/>
    <property type="project" value="InterPro"/>
</dbReference>
<evidence type="ECO:0000259" key="2">
    <source>
        <dbReference type="Pfam" id="PF14620"/>
    </source>
</evidence>
<reference evidence="4 5" key="1">
    <citation type="submission" date="2019-03" db="EMBL/GenBank/DDBJ databases">
        <title>Genomic Encyclopedia of Type Strains, Phase IV (KMG-IV): sequencing the most valuable type-strain genomes for metagenomic binning, comparative biology and taxonomic classification.</title>
        <authorList>
            <person name="Goeker M."/>
        </authorList>
    </citation>
    <scope>NUCLEOTIDE SEQUENCE [LARGE SCALE GENOMIC DNA]</scope>
    <source>
        <strain evidence="4 5">DSM 102940</strain>
    </source>
</reference>
<gene>
    <name evidence="4" type="ORF">EV214_104129</name>
</gene>
<accession>A0A4R2KZT2</accession>
<evidence type="ECO:0000313" key="5">
    <source>
        <dbReference type="Proteomes" id="UP000294919"/>
    </source>
</evidence>
<feature type="domain" description="Sporulation protein YpeB PepSY1 and PepSY2" evidence="2">
    <location>
        <begin position="183"/>
        <end position="376"/>
    </location>
</feature>
<organism evidence="4 5">
    <name type="scientific">Marinisporobacter balticus</name>
    <dbReference type="NCBI Taxonomy" id="2018667"/>
    <lineage>
        <taxon>Bacteria</taxon>
        <taxon>Bacillati</taxon>
        <taxon>Bacillota</taxon>
        <taxon>Clostridia</taxon>
        <taxon>Peptostreptococcales</taxon>
        <taxon>Thermotaleaceae</taxon>
        <taxon>Marinisporobacter</taxon>
    </lineage>
</organism>
<evidence type="ECO:0000259" key="1">
    <source>
        <dbReference type="Pfam" id="PF03413"/>
    </source>
</evidence>
<dbReference type="NCBIfam" id="TIGR02889">
    <property type="entry name" value="spore_YpeB"/>
    <property type="match status" value="1"/>
</dbReference>
<dbReference type="Pfam" id="PF03413">
    <property type="entry name" value="PepSY"/>
    <property type="match status" value="1"/>
</dbReference>
<dbReference type="Pfam" id="PF14620">
    <property type="entry name" value="YPEB_PepSY1-2"/>
    <property type="match status" value="1"/>
</dbReference>
<protein>
    <submittedName>
        <fullName evidence="4">Germination protein YpeB</fullName>
    </submittedName>
</protein>
<comment type="caution">
    <text evidence="4">The sequence shown here is derived from an EMBL/GenBank/DDBJ whole genome shotgun (WGS) entry which is preliminary data.</text>
</comment>
<evidence type="ECO:0000259" key="3">
    <source>
        <dbReference type="Pfam" id="PF20769"/>
    </source>
</evidence>
<proteinExistence type="predicted"/>
<dbReference type="RefSeq" id="WP_132243282.1">
    <property type="nucleotide sequence ID" value="NZ_SLWV01000004.1"/>
</dbReference>
<dbReference type="Proteomes" id="UP000294919">
    <property type="component" value="Unassembled WGS sequence"/>
</dbReference>